<feature type="region of interest" description="Disordered" evidence="1">
    <location>
        <begin position="733"/>
        <end position="784"/>
    </location>
</feature>
<proteinExistence type="predicted"/>
<dbReference type="EMBL" id="FN648367">
    <property type="protein sequence ID" value="CBN79111.1"/>
    <property type="molecule type" value="Genomic_DNA"/>
</dbReference>
<feature type="compositionally biased region" description="Polar residues" evidence="1">
    <location>
        <begin position="59"/>
        <end position="70"/>
    </location>
</feature>
<evidence type="ECO:0000313" key="2">
    <source>
        <dbReference type="EMBL" id="CBN79111.1"/>
    </source>
</evidence>
<dbReference type="OrthoDB" id="10329056at2759"/>
<evidence type="ECO:0000313" key="3">
    <source>
        <dbReference type="Proteomes" id="UP000002630"/>
    </source>
</evidence>
<dbReference type="EMBL" id="FN649748">
    <property type="protein sequence ID" value="CBN79111.1"/>
    <property type="molecule type" value="Genomic_DNA"/>
</dbReference>
<feature type="region of interest" description="Disordered" evidence="1">
    <location>
        <begin position="701"/>
        <end position="720"/>
    </location>
</feature>
<feature type="compositionally biased region" description="Basic and acidic residues" evidence="1">
    <location>
        <begin position="84"/>
        <end position="98"/>
    </location>
</feature>
<protein>
    <submittedName>
        <fullName evidence="2">Uncharacterized protein</fullName>
    </submittedName>
</protein>
<feature type="region of interest" description="Disordered" evidence="1">
    <location>
        <begin position="380"/>
        <end position="487"/>
    </location>
</feature>
<feature type="compositionally biased region" description="Polar residues" evidence="1">
    <location>
        <begin position="660"/>
        <end position="670"/>
    </location>
</feature>
<dbReference type="AlphaFoldDB" id="D8LHG0"/>
<dbReference type="InParanoid" id="D8LHG0"/>
<feature type="region of interest" description="Disordered" evidence="1">
    <location>
        <begin position="147"/>
        <end position="166"/>
    </location>
</feature>
<reference evidence="2 3" key="1">
    <citation type="journal article" date="2010" name="Nature">
        <title>The Ectocarpus genome and the independent evolution of multicellularity in brown algae.</title>
        <authorList>
            <person name="Cock J.M."/>
            <person name="Sterck L."/>
            <person name="Rouze P."/>
            <person name="Scornet D."/>
            <person name="Allen A.E."/>
            <person name="Amoutzias G."/>
            <person name="Anthouard V."/>
            <person name="Artiguenave F."/>
            <person name="Aury J.M."/>
            <person name="Badger J.H."/>
            <person name="Beszteri B."/>
            <person name="Billiau K."/>
            <person name="Bonnet E."/>
            <person name="Bothwell J.H."/>
            <person name="Bowler C."/>
            <person name="Boyen C."/>
            <person name="Brownlee C."/>
            <person name="Carrano C.J."/>
            <person name="Charrier B."/>
            <person name="Cho G.Y."/>
            <person name="Coelho S.M."/>
            <person name="Collen J."/>
            <person name="Corre E."/>
            <person name="Da Silva C."/>
            <person name="Delage L."/>
            <person name="Delaroque N."/>
            <person name="Dittami S.M."/>
            <person name="Doulbeau S."/>
            <person name="Elias M."/>
            <person name="Farnham G."/>
            <person name="Gachon C.M."/>
            <person name="Gschloessl B."/>
            <person name="Heesch S."/>
            <person name="Jabbari K."/>
            <person name="Jubin C."/>
            <person name="Kawai H."/>
            <person name="Kimura K."/>
            <person name="Kloareg B."/>
            <person name="Kupper F.C."/>
            <person name="Lang D."/>
            <person name="Le Bail A."/>
            <person name="Leblanc C."/>
            <person name="Lerouge P."/>
            <person name="Lohr M."/>
            <person name="Lopez P.J."/>
            <person name="Martens C."/>
            <person name="Maumus F."/>
            <person name="Michel G."/>
            <person name="Miranda-Saavedra D."/>
            <person name="Morales J."/>
            <person name="Moreau H."/>
            <person name="Motomura T."/>
            <person name="Nagasato C."/>
            <person name="Napoli C.A."/>
            <person name="Nelson D.R."/>
            <person name="Nyvall-Collen P."/>
            <person name="Peters A.F."/>
            <person name="Pommier C."/>
            <person name="Potin P."/>
            <person name="Poulain J."/>
            <person name="Quesneville H."/>
            <person name="Read B."/>
            <person name="Rensing S.A."/>
            <person name="Ritter A."/>
            <person name="Rousvoal S."/>
            <person name="Samanta M."/>
            <person name="Samson G."/>
            <person name="Schroeder D.C."/>
            <person name="Segurens B."/>
            <person name="Strittmatter M."/>
            <person name="Tonon T."/>
            <person name="Tregear J.W."/>
            <person name="Valentin K."/>
            <person name="von Dassow P."/>
            <person name="Yamagishi T."/>
            <person name="Van de Peer Y."/>
            <person name="Wincker P."/>
        </authorList>
    </citation>
    <scope>NUCLEOTIDE SEQUENCE [LARGE SCALE GENOMIC DNA]</scope>
    <source>
        <strain evidence="3">Ec32 / CCAP1310/4</strain>
    </source>
</reference>
<feature type="region of interest" description="Disordered" evidence="1">
    <location>
        <begin position="564"/>
        <end position="690"/>
    </location>
</feature>
<gene>
    <name evidence="2" type="ORF">Esi_0192_0012</name>
</gene>
<accession>D8LHG0</accession>
<feature type="region of interest" description="Disordered" evidence="1">
    <location>
        <begin position="223"/>
        <end position="255"/>
    </location>
</feature>
<feature type="region of interest" description="Disordered" evidence="1">
    <location>
        <begin position="336"/>
        <end position="366"/>
    </location>
</feature>
<feature type="compositionally biased region" description="Polar residues" evidence="1">
    <location>
        <begin position="752"/>
        <end position="777"/>
    </location>
</feature>
<feature type="compositionally biased region" description="Low complexity" evidence="1">
    <location>
        <begin position="238"/>
        <end position="255"/>
    </location>
</feature>
<keyword evidence="3" id="KW-1185">Reference proteome</keyword>
<feature type="compositionally biased region" description="Gly residues" evidence="1">
    <location>
        <begin position="449"/>
        <end position="465"/>
    </location>
</feature>
<feature type="compositionally biased region" description="Polar residues" evidence="1">
    <location>
        <begin position="564"/>
        <end position="590"/>
    </location>
</feature>
<feature type="region of interest" description="Disordered" evidence="1">
    <location>
        <begin position="44"/>
        <end position="112"/>
    </location>
</feature>
<name>D8LHG0_ECTSI</name>
<organism evidence="2 3">
    <name type="scientific">Ectocarpus siliculosus</name>
    <name type="common">Brown alga</name>
    <name type="synonym">Conferva siliculosa</name>
    <dbReference type="NCBI Taxonomy" id="2880"/>
    <lineage>
        <taxon>Eukaryota</taxon>
        <taxon>Sar</taxon>
        <taxon>Stramenopiles</taxon>
        <taxon>Ochrophyta</taxon>
        <taxon>PX clade</taxon>
        <taxon>Phaeophyceae</taxon>
        <taxon>Ectocarpales</taxon>
        <taxon>Ectocarpaceae</taxon>
        <taxon>Ectocarpus</taxon>
    </lineage>
</organism>
<dbReference type="Proteomes" id="UP000002630">
    <property type="component" value="Linkage Group LG23"/>
</dbReference>
<sequence length="820" mass="86305">MEWSGNFSKEEYLALAQDIGEGDTPGIVTLESFKVVAESGSVPLYPEYSPRRKEKGTTVVDSSAKNTLQDPSGLDDGGGGEACHVAEFDDTARDESRSCARRAKGAGGSGTAAQETLHVTLRKAASQARSAGQDVWKLLDDSIQAGLAETQPSEDDKTLTSDDVAAQPSVSQDVLRQFLSKLDVQVLPSPVLSSPSRPQSIVPQGGDEAAVVSSFLSIRNAFEERSKDSRGGSPIKHGALAPSPPSLSSAGGALASEGERGRAAAVSSACDRYLRILSRDAASVRSRVQLYNQELARMQGEAESLISHSATVNKRISPISAGPDADGGCEQPPRVSLDASTGSGSLWASPGSVRTGGTRSRCGDGGRGIAVIPVEVGGRTTEMAGGRRGGGTVSVVPSDGPVSAFSRISPVERADPSHPKLEIKRRPCSTPRRKEAGAQPGSPSSPARGGLGRYPGHGGGGGGVDGEPRTPAGVHGGESTDDNGTKIVRSDRVAKLLLATLAGTIEKRSLSPVPPSPAFEERRIAVAPKAACFDRPSVRNGLAGLTADEVDKVLLRVEASTPGAVSSWKSPASSRRGPQTCGTESLTPSTGGWELTAEAQQRHRQRDRARDDSFGWFDAEGSPRFLGSSGKRGEGIAGRIISGAEGRGGGGTRRVRQMMKITQQPQQMPQNHEDNGVFRVPPSTGRKPIDRRNTWGIEQTQWAGSGEEHQDASENFIGSNPMYTHQEDVAEKRTFSAQKHHASPKKAGVANPSASRSSAVSQGNSNHEGHSSTATARNTRRPVRAFQRLDEDVYDGFLHCAKKNTGKTNSRGFRKAFGDG</sequence>
<feature type="compositionally biased region" description="Basic and acidic residues" evidence="1">
    <location>
        <begin position="410"/>
        <end position="425"/>
    </location>
</feature>
<evidence type="ECO:0000256" key="1">
    <source>
        <dbReference type="SAM" id="MobiDB-lite"/>
    </source>
</evidence>